<feature type="domain" description="HTH araC/xylS-type" evidence="5">
    <location>
        <begin position="286"/>
        <end position="394"/>
    </location>
</feature>
<feature type="transmembrane region" description="Helical" evidence="4">
    <location>
        <begin position="98"/>
        <end position="119"/>
    </location>
</feature>
<evidence type="ECO:0000256" key="2">
    <source>
        <dbReference type="ARBA" id="ARBA00023125"/>
    </source>
</evidence>
<keyword evidence="4" id="KW-1133">Transmembrane helix</keyword>
<dbReference type="Gene3D" id="1.10.10.60">
    <property type="entry name" value="Homeodomain-like"/>
    <property type="match status" value="1"/>
</dbReference>
<keyword evidence="1" id="KW-0805">Transcription regulation</keyword>
<keyword evidence="4" id="KW-0472">Membrane</keyword>
<evidence type="ECO:0000256" key="1">
    <source>
        <dbReference type="ARBA" id="ARBA00023015"/>
    </source>
</evidence>
<dbReference type="EMBL" id="FOXH01000011">
    <property type="protein sequence ID" value="SFQ18201.1"/>
    <property type="molecule type" value="Genomic_DNA"/>
</dbReference>
<dbReference type="SUPFAM" id="SSF46689">
    <property type="entry name" value="Homeodomain-like"/>
    <property type="match status" value="1"/>
</dbReference>
<evidence type="ECO:0000256" key="4">
    <source>
        <dbReference type="SAM" id="Phobius"/>
    </source>
</evidence>
<dbReference type="PROSITE" id="PS00041">
    <property type="entry name" value="HTH_ARAC_FAMILY_1"/>
    <property type="match status" value="1"/>
</dbReference>
<dbReference type="GO" id="GO:0003700">
    <property type="term" value="F:DNA-binding transcription factor activity"/>
    <property type="evidence" value="ECO:0007669"/>
    <property type="project" value="InterPro"/>
</dbReference>
<accession>A0A1I5WEU2</accession>
<dbReference type="Proteomes" id="UP000199306">
    <property type="component" value="Unassembled WGS sequence"/>
</dbReference>
<dbReference type="SMART" id="SM00342">
    <property type="entry name" value="HTH_ARAC"/>
    <property type="match status" value="1"/>
</dbReference>
<feature type="transmembrane region" description="Helical" evidence="4">
    <location>
        <begin position="66"/>
        <end position="86"/>
    </location>
</feature>
<dbReference type="PANTHER" id="PTHR43280:SF29">
    <property type="entry name" value="ARAC-FAMILY TRANSCRIPTIONAL REGULATOR"/>
    <property type="match status" value="1"/>
</dbReference>
<keyword evidence="7" id="KW-1185">Reference proteome</keyword>
<evidence type="ECO:0000313" key="6">
    <source>
        <dbReference type="EMBL" id="SFQ18201.1"/>
    </source>
</evidence>
<protein>
    <submittedName>
        <fullName evidence="6">Helix-turn-helix domain-containing protein</fullName>
    </submittedName>
</protein>
<name>A0A1I5WEU2_9BACT</name>
<dbReference type="InterPro" id="IPR018062">
    <property type="entry name" value="HTH_AraC-typ_CS"/>
</dbReference>
<reference evidence="6 7" key="1">
    <citation type="submission" date="2016-10" db="EMBL/GenBank/DDBJ databases">
        <authorList>
            <person name="de Groot N.N."/>
        </authorList>
    </citation>
    <scope>NUCLEOTIDE SEQUENCE [LARGE SCALE GENOMIC DNA]</scope>
    <source>
        <strain evidence="7">E92,LMG 26720,CCM 7988</strain>
    </source>
</reference>
<dbReference type="InterPro" id="IPR009057">
    <property type="entry name" value="Homeodomain-like_sf"/>
</dbReference>
<dbReference type="PROSITE" id="PS01124">
    <property type="entry name" value="HTH_ARAC_FAMILY_2"/>
    <property type="match status" value="1"/>
</dbReference>
<evidence type="ECO:0000256" key="3">
    <source>
        <dbReference type="ARBA" id="ARBA00023163"/>
    </source>
</evidence>
<feature type="transmembrane region" description="Helical" evidence="4">
    <location>
        <begin position="6"/>
        <end position="27"/>
    </location>
</feature>
<dbReference type="STRING" id="1079859.SAMN04515674_111155"/>
<dbReference type="AlphaFoldDB" id="A0A1I5WEU2"/>
<keyword evidence="4" id="KW-0812">Transmembrane</keyword>
<feature type="transmembrane region" description="Helical" evidence="4">
    <location>
        <begin position="146"/>
        <end position="163"/>
    </location>
</feature>
<proteinExistence type="predicted"/>
<evidence type="ECO:0000313" key="7">
    <source>
        <dbReference type="Proteomes" id="UP000199306"/>
    </source>
</evidence>
<feature type="transmembrane region" description="Helical" evidence="4">
    <location>
        <begin position="184"/>
        <end position="204"/>
    </location>
</feature>
<feature type="transmembrane region" description="Helical" evidence="4">
    <location>
        <begin position="216"/>
        <end position="235"/>
    </location>
</feature>
<dbReference type="Pfam" id="PF12833">
    <property type="entry name" value="HTH_18"/>
    <property type="match status" value="1"/>
</dbReference>
<sequence length="396" mass="45598">MFSITFFDLIVLLGMIQGMVMLTILLFSKPSEISKNLLCGILITLVLLSSKILLHTLGLWNVNTFRYFPLAIDTAIQPLFYLYACAATSRNFVWKTIYSGHFIPVFVFMIYALGLYFVVLPEHNFALKDQMVERASFQLIKGLEDWLALLSAIVYWGLSFLRIRKYRIWLFQNESNTSYQEFTWLRNLLVLSGIFVLALAAISLLENVLPFGRSHFIHLELFYLFMAFLTYFLGLKGYQLYSTSRQFDLLPVSFAGTDFSVFPDTENEEETLKDNLSLTENNIDFETIKTCIIQVLSEEKLFLNPELSLKDLARKINYPASSVSAVINQSFRMNFRSLVNEYRVEEVKNRLSSMEATHLSLLGIALDCGFNSEASFYRVFRKNTGLSPNDFIKSLN</sequence>
<keyword evidence="3" id="KW-0804">Transcription</keyword>
<keyword evidence="2" id="KW-0238">DNA-binding</keyword>
<gene>
    <name evidence="6" type="ORF">SAMN04515674_111155</name>
</gene>
<evidence type="ECO:0000259" key="5">
    <source>
        <dbReference type="PROSITE" id="PS01124"/>
    </source>
</evidence>
<organism evidence="6 7">
    <name type="scientific">Pseudarcicella hirudinis</name>
    <dbReference type="NCBI Taxonomy" id="1079859"/>
    <lineage>
        <taxon>Bacteria</taxon>
        <taxon>Pseudomonadati</taxon>
        <taxon>Bacteroidota</taxon>
        <taxon>Cytophagia</taxon>
        <taxon>Cytophagales</taxon>
        <taxon>Flectobacillaceae</taxon>
        <taxon>Pseudarcicella</taxon>
    </lineage>
</organism>
<feature type="transmembrane region" description="Helical" evidence="4">
    <location>
        <begin position="39"/>
        <end position="60"/>
    </location>
</feature>
<dbReference type="GO" id="GO:0043565">
    <property type="term" value="F:sequence-specific DNA binding"/>
    <property type="evidence" value="ECO:0007669"/>
    <property type="project" value="InterPro"/>
</dbReference>
<dbReference type="PANTHER" id="PTHR43280">
    <property type="entry name" value="ARAC-FAMILY TRANSCRIPTIONAL REGULATOR"/>
    <property type="match status" value="1"/>
</dbReference>
<dbReference type="InterPro" id="IPR018060">
    <property type="entry name" value="HTH_AraC"/>
</dbReference>